<dbReference type="Proteomes" id="UP000030752">
    <property type="component" value="Unassembled WGS sequence"/>
</dbReference>
<keyword evidence="10" id="KW-0812">Transmembrane</keyword>
<evidence type="ECO:0000256" key="6">
    <source>
        <dbReference type="ARBA" id="ARBA00023004"/>
    </source>
</evidence>
<dbReference type="InterPro" id="IPR036396">
    <property type="entry name" value="Cyt_P450_sf"/>
</dbReference>
<comment type="similarity">
    <text evidence="2 9">Belongs to the cytochrome P450 family.</text>
</comment>
<dbReference type="STRING" id="1220924.W2S886"/>
<keyword evidence="7 9" id="KW-0503">Monooxygenase</keyword>
<dbReference type="GO" id="GO:0020037">
    <property type="term" value="F:heme binding"/>
    <property type="evidence" value="ECO:0007669"/>
    <property type="project" value="InterPro"/>
</dbReference>
<comment type="cofactor">
    <cofactor evidence="1 8">
        <name>heme</name>
        <dbReference type="ChEBI" id="CHEBI:30413"/>
    </cofactor>
</comment>
<keyword evidence="10" id="KW-0472">Membrane</keyword>
<reference evidence="11 12" key="1">
    <citation type="submission" date="2013-03" db="EMBL/GenBank/DDBJ databases">
        <title>The Genome Sequence of Phialophora europaea CBS 101466.</title>
        <authorList>
            <consortium name="The Broad Institute Genomics Platform"/>
            <person name="Cuomo C."/>
            <person name="de Hoog S."/>
            <person name="Gorbushina A."/>
            <person name="Walker B."/>
            <person name="Young S.K."/>
            <person name="Zeng Q."/>
            <person name="Gargeya S."/>
            <person name="Fitzgerald M."/>
            <person name="Haas B."/>
            <person name="Abouelleil A."/>
            <person name="Allen A.W."/>
            <person name="Alvarado L."/>
            <person name="Arachchi H.M."/>
            <person name="Berlin A.M."/>
            <person name="Chapman S.B."/>
            <person name="Gainer-Dewar J."/>
            <person name="Goldberg J."/>
            <person name="Griggs A."/>
            <person name="Gujja S."/>
            <person name="Hansen M."/>
            <person name="Howarth C."/>
            <person name="Imamovic A."/>
            <person name="Ireland A."/>
            <person name="Larimer J."/>
            <person name="McCowan C."/>
            <person name="Murphy C."/>
            <person name="Pearson M."/>
            <person name="Poon T.W."/>
            <person name="Priest M."/>
            <person name="Roberts A."/>
            <person name="Saif S."/>
            <person name="Shea T."/>
            <person name="Sisk P."/>
            <person name="Sykes S."/>
            <person name="Wortman J."/>
            <person name="Nusbaum C."/>
            <person name="Birren B."/>
        </authorList>
    </citation>
    <scope>NUCLEOTIDE SEQUENCE [LARGE SCALE GENOMIC DNA]</scope>
    <source>
        <strain evidence="11 12">CBS 101466</strain>
    </source>
</reference>
<evidence type="ECO:0000256" key="3">
    <source>
        <dbReference type="ARBA" id="ARBA00022617"/>
    </source>
</evidence>
<dbReference type="GO" id="GO:0016705">
    <property type="term" value="F:oxidoreductase activity, acting on paired donors, with incorporation or reduction of molecular oxygen"/>
    <property type="evidence" value="ECO:0007669"/>
    <property type="project" value="InterPro"/>
</dbReference>
<dbReference type="PANTHER" id="PTHR24305:SF157">
    <property type="entry name" value="N-ACETYLTRYPTOPHAN 6-HYDROXYLASE IVOC-RELATED"/>
    <property type="match status" value="1"/>
</dbReference>
<organism evidence="11 12">
    <name type="scientific">Cyphellophora europaea (strain CBS 101466)</name>
    <name type="common">Phialophora europaea</name>
    <dbReference type="NCBI Taxonomy" id="1220924"/>
    <lineage>
        <taxon>Eukaryota</taxon>
        <taxon>Fungi</taxon>
        <taxon>Dikarya</taxon>
        <taxon>Ascomycota</taxon>
        <taxon>Pezizomycotina</taxon>
        <taxon>Eurotiomycetes</taxon>
        <taxon>Chaetothyriomycetidae</taxon>
        <taxon>Chaetothyriales</taxon>
        <taxon>Cyphellophoraceae</taxon>
        <taxon>Cyphellophora</taxon>
    </lineage>
</organism>
<dbReference type="GO" id="GO:0004497">
    <property type="term" value="F:monooxygenase activity"/>
    <property type="evidence" value="ECO:0007669"/>
    <property type="project" value="UniProtKB-KW"/>
</dbReference>
<accession>W2S886</accession>
<evidence type="ECO:0000313" key="11">
    <source>
        <dbReference type="EMBL" id="ETN44268.1"/>
    </source>
</evidence>
<evidence type="ECO:0000256" key="10">
    <source>
        <dbReference type="SAM" id="Phobius"/>
    </source>
</evidence>
<dbReference type="RefSeq" id="XP_008713341.1">
    <property type="nucleotide sequence ID" value="XM_008715119.1"/>
</dbReference>
<evidence type="ECO:0000256" key="4">
    <source>
        <dbReference type="ARBA" id="ARBA00022723"/>
    </source>
</evidence>
<dbReference type="InterPro" id="IPR017972">
    <property type="entry name" value="Cyt_P450_CS"/>
</dbReference>
<evidence type="ECO:0000256" key="1">
    <source>
        <dbReference type="ARBA" id="ARBA00001971"/>
    </source>
</evidence>
<keyword evidence="10" id="KW-1133">Transmembrane helix</keyword>
<evidence type="ECO:0000256" key="7">
    <source>
        <dbReference type="ARBA" id="ARBA00023033"/>
    </source>
</evidence>
<evidence type="ECO:0008006" key="13">
    <source>
        <dbReference type="Google" id="ProtNLM"/>
    </source>
</evidence>
<dbReference type="SUPFAM" id="SSF48264">
    <property type="entry name" value="Cytochrome P450"/>
    <property type="match status" value="1"/>
</dbReference>
<name>W2S886_CYPE1</name>
<dbReference type="VEuPathDB" id="FungiDB:HMPREF1541_10448"/>
<dbReference type="PRINTS" id="PR00385">
    <property type="entry name" value="P450"/>
</dbReference>
<proteinExistence type="inferred from homology"/>
<dbReference type="Pfam" id="PF00067">
    <property type="entry name" value="p450"/>
    <property type="match status" value="1"/>
</dbReference>
<evidence type="ECO:0000313" key="12">
    <source>
        <dbReference type="Proteomes" id="UP000030752"/>
    </source>
</evidence>
<evidence type="ECO:0000256" key="5">
    <source>
        <dbReference type="ARBA" id="ARBA00023002"/>
    </source>
</evidence>
<evidence type="ECO:0000256" key="9">
    <source>
        <dbReference type="RuleBase" id="RU000461"/>
    </source>
</evidence>
<dbReference type="EMBL" id="KB822715">
    <property type="protein sequence ID" value="ETN44268.1"/>
    <property type="molecule type" value="Genomic_DNA"/>
</dbReference>
<dbReference type="InterPro" id="IPR001128">
    <property type="entry name" value="Cyt_P450"/>
</dbReference>
<sequence>MNTQIVAFSLLIGWAVFFFFRGVWNIYFHPLAGLPGPRIAAFSSLYKAYVDVLAKSGFVRNLEIVHGQYGDIVRIGPNEVHFANPEVYHEIYNPSNRWDKEPALYHSFGEDRSSFGFLEYKDAKPRKDILQRIFSKKAVINVEYLVQDKVSRLCDSFVRRGDLPVNIFYAFRCMAIDVITEICFGKSIDAIDAPNHEAPIVTAMDAALPAFNAFKYSYLYKNMILNCPPKISKTISPLTAGLVELQELLRNQIETVTRDPEELKKMAHPTIYHELLRPEVHPNGVVPETEELFEEAQALMVGGSETIGTTMMHGCFYLLTNPDVLQRLRIELREAWQDLDQVPTWADLQKLPYLTAVMKESLRISPGVASPLPRVVPASGTVLSGKHIPGGTVVEMSSHFVHRNSAVFDRPNEFIPERWMGSESKNLDRWLVSFSRGPRSCLGLNLAWAELYLTFGHVFRKFDFVLDPSSPKELKWRDCFLPEYTGPHLKAKAVPVKS</sequence>
<keyword evidence="5 9" id="KW-0560">Oxidoreductase</keyword>
<dbReference type="GO" id="GO:0005506">
    <property type="term" value="F:iron ion binding"/>
    <property type="evidence" value="ECO:0007669"/>
    <property type="project" value="InterPro"/>
</dbReference>
<dbReference type="eggNOG" id="KOG0157">
    <property type="taxonomic scope" value="Eukaryota"/>
</dbReference>
<feature type="transmembrane region" description="Helical" evidence="10">
    <location>
        <begin position="6"/>
        <end position="28"/>
    </location>
</feature>
<keyword evidence="4 8" id="KW-0479">Metal-binding</keyword>
<keyword evidence="3 8" id="KW-0349">Heme</keyword>
<dbReference type="CDD" id="cd11062">
    <property type="entry name" value="CYP58-like"/>
    <property type="match status" value="1"/>
</dbReference>
<dbReference type="InParanoid" id="W2S886"/>
<dbReference type="PANTHER" id="PTHR24305">
    <property type="entry name" value="CYTOCHROME P450"/>
    <property type="match status" value="1"/>
</dbReference>
<keyword evidence="12" id="KW-1185">Reference proteome</keyword>
<dbReference type="OrthoDB" id="3945418at2759"/>
<dbReference type="InterPro" id="IPR050121">
    <property type="entry name" value="Cytochrome_P450_monoxygenase"/>
</dbReference>
<feature type="binding site" description="axial binding residue" evidence="8">
    <location>
        <position position="441"/>
    </location>
    <ligand>
        <name>heme</name>
        <dbReference type="ChEBI" id="CHEBI:30413"/>
    </ligand>
    <ligandPart>
        <name>Fe</name>
        <dbReference type="ChEBI" id="CHEBI:18248"/>
    </ligandPart>
</feature>
<evidence type="ECO:0000256" key="8">
    <source>
        <dbReference type="PIRSR" id="PIRSR602401-1"/>
    </source>
</evidence>
<evidence type="ECO:0000256" key="2">
    <source>
        <dbReference type="ARBA" id="ARBA00010617"/>
    </source>
</evidence>
<dbReference type="Gene3D" id="1.10.630.10">
    <property type="entry name" value="Cytochrome P450"/>
    <property type="match status" value="1"/>
</dbReference>
<gene>
    <name evidence="11" type="ORF">HMPREF1541_10448</name>
</gene>
<dbReference type="HOGENOM" id="CLU_001570_14_4_1"/>
<dbReference type="GeneID" id="19977787"/>
<dbReference type="PRINTS" id="PR00463">
    <property type="entry name" value="EP450I"/>
</dbReference>
<protein>
    <recommendedName>
        <fullName evidence="13">Cytochrome P450 monooxygenase</fullName>
    </recommendedName>
</protein>
<dbReference type="InterPro" id="IPR002401">
    <property type="entry name" value="Cyt_P450_E_grp-I"/>
</dbReference>
<dbReference type="PROSITE" id="PS00086">
    <property type="entry name" value="CYTOCHROME_P450"/>
    <property type="match status" value="1"/>
</dbReference>
<dbReference type="AlphaFoldDB" id="W2S886"/>
<keyword evidence="6 8" id="KW-0408">Iron</keyword>